<feature type="compositionally biased region" description="Low complexity" evidence="1">
    <location>
        <begin position="138"/>
        <end position="156"/>
    </location>
</feature>
<dbReference type="InterPro" id="IPR009091">
    <property type="entry name" value="RCC1/BLIP-II"/>
</dbReference>
<dbReference type="PANTHER" id="PTHR46276:SF1">
    <property type="entry name" value="E3 UBIQUITIN-PROTEIN LIGASE UBR5"/>
    <property type="match status" value="1"/>
</dbReference>
<dbReference type="AlphaFoldDB" id="A0ABD6EHU1"/>
<feature type="region of interest" description="Disordered" evidence="1">
    <location>
        <begin position="85"/>
        <end position="156"/>
    </location>
</feature>
<keyword evidence="4" id="KW-1185">Reference proteome</keyword>
<evidence type="ECO:0000256" key="1">
    <source>
        <dbReference type="SAM" id="MobiDB-lite"/>
    </source>
</evidence>
<sequence>MDDQKQLFLFVHPLPSSDSQLIDRIKETTDDRNKHGAISSHALSRIEAVHIRQMVVGPNHVAFLFENGRVARLGFQIMCSAKDEHISKDDRSDSSGGGGGGGGGSSDVGVSGTGGAGANTGGAGSGNGSSVGGGGGAAEASTGGNSTSSSCAATSSSALNRNAKIRRVMMAARRPGGFGERAGVIVDRTRPLVPLASIPEDLIAQAQVVLQGKSREVIVRELQRTNLNVNEAVNNLLSRDDEEGDEMDESAETYLPEELLSLLDAGLRSDSHSGAGMEHSSFYATGDDAFEYVVARDLVKRRADRTGSMKLTSEKKNEKTKENQSSTETVPRIITDEKLQFWSSEEDSFPSGVTRFTKIAAMRSELIALGDNGCLYGWSWSNDGNGSMTAHPCVHDVLSSAKSLTDEKFVDIVSCSFRAVVATSHNRVASFMDYGCCGRRVSNALMLPLSELPEGEKLSSLYVCPMYAVIKTQSSSLYWW</sequence>
<dbReference type="Pfam" id="PF11547">
    <property type="entry name" value="E3_UbLigase_EDD"/>
    <property type="match status" value="1"/>
</dbReference>
<dbReference type="PANTHER" id="PTHR46276">
    <property type="entry name" value="E3 UBIQUITIN-PROTEIN LIGASE UBR5"/>
    <property type="match status" value="1"/>
</dbReference>
<comment type="caution">
    <text evidence="3">The sequence shown here is derived from an EMBL/GenBank/DDBJ whole genome shotgun (WGS) entry which is preliminary data.</text>
</comment>
<name>A0ABD6EHU1_9BILA</name>
<dbReference type="PROSITE" id="PS50030">
    <property type="entry name" value="UBA"/>
    <property type="match status" value="1"/>
</dbReference>
<dbReference type="Gene3D" id="1.10.8.10">
    <property type="entry name" value="DNA helicase RuvA subunit, C-terminal domain"/>
    <property type="match status" value="1"/>
</dbReference>
<proteinExistence type="predicted"/>
<dbReference type="Proteomes" id="UP001608902">
    <property type="component" value="Unassembled WGS sequence"/>
</dbReference>
<reference evidence="3 4" key="1">
    <citation type="submission" date="2024-08" db="EMBL/GenBank/DDBJ databases">
        <title>Gnathostoma spinigerum genome.</title>
        <authorList>
            <person name="Gonzalez-Bertolin B."/>
            <person name="Monzon S."/>
            <person name="Zaballos A."/>
            <person name="Jimenez P."/>
            <person name="Dekumyoy P."/>
            <person name="Varona S."/>
            <person name="Cuesta I."/>
            <person name="Sumanam S."/>
            <person name="Adisakwattana P."/>
            <person name="Gasser R.B."/>
            <person name="Hernandez-Gonzalez A."/>
            <person name="Young N.D."/>
            <person name="Perteguer M.J."/>
        </authorList>
    </citation>
    <scope>NUCLEOTIDE SEQUENCE [LARGE SCALE GENOMIC DNA]</scope>
    <source>
        <strain evidence="3">AL3</strain>
        <tissue evidence="3">Liver</tissue>
    </source>
</reference>
<protein>
    <recommendedName>
        <fullName evidence="2">UBA domain-containing protein</fullName>
    </recommendedName>
</protein>
<dbReference type="SUPFAM" id="SSF50985">
    <property type="entry name" value="RCC1/BLIP-II"/>
    <property type="match status" value="1"/>
</dbReference>
<dbReference type="CDD" id="cd14423">
    <property type="entry name" value="CUE_UBR5"/>
    <property type="match status" value="1"/>
</dbReference>
<dbReference type="InterPro" id="IPR024725">
    <property type="entry name" value="UBR5_UBA"/>
</dbReference>
<feature type="domain" description="UBA" evidence="2">
    <location>
        <begin position="197"/>
        <end position="239"/>
    </location>
</feature>
<evidence type="ECO:0000313" key="4">
    <source>
        <dbReference type="Proteomes" id="UP001608902"/>
    </source>
</evidence>
<dbReference type="EMBL" id="JBGFUD010003902">
    <property type="protein sequence ID" value="MFH4979150.1"/>
    <property type="molecule type" value="Genomic_DNA"/>
</dbReference>
<accession>A0ABD6EHU1</accession>
<evidence type="ECO:0000259" key="2">
    <source>
        <dbReference type="PROSITE" id="PS50030"/>
    </source>
</evidence>
<dbReference type="InterPro" id="IPR015940">
    <property type="entry name" value="UBA"/>
</dbReference>
<feature type="region of interest" description="Disordered" evidence="1">
    <location>
        <begin position="306"/>
        <end position="329"/>
    </location>
</feature>
<dbReference type="Gene3D" id="2.130.10.30">
    <property type="entry name" value="Regulator of chromosome condensation 1/beta-lactamase-inhibitor protein II"/>
    <property type="match status" value="1"/>
</dbReference>
<feature type="compositionally biased region" description="Basic and acidic residues" evidence="1">
    <location>
        <begin position="306"/>
        <end position="322"/>
    </location>
</feature>
<gene>
    <name evidence="3" type="ORF">AB6A40_005859</name>
</gene>
<feature type="compositionally biased region" description="Gly residues" evidence="1">
    <location>
        <begin position="95"/>
        <end position="137"/>
    </location>
</feature>
<organism evidence="3 4">
    <name type="scientific">Gnathostoma spinigerum</name>
    <dbReference type="NCBI Taxonomy" id="75299"/>
    <lineage>
        <taxon>Eukaryota</taxon>
        <taxon>Metazoa</taxon>
        <taxon>Ecdysozoa</taxon>
        <taxon>Nematoda</taxon>
        <taxon>Chromadorea</taxon>
        <taxon>Rhabditida</taxon>
        <taxon>Spirurina</taxon>
        <taxon>Gnathostomatomorpha</taxon>
        <taxon>Gnathostomatoidea</taxon>
        <taxon>Gnathostomatidae</taxon>
        <taxon>Gnathostoma</taxon>
    </lineage>
</organism>
<dbReference type="FunFam" id="1.10.8.10:FF:000009">
    <property type="entry name" value="Putative E3 ubiquitin-protein ligase UBR5"/>
    <property type="match status" value="1"/>
</dbReference>
<evidence type="ECO:0000313" key="3">
    <source>
        <dbReference type="EMBL" id="MFH4979150.1"/>
    </source>
</evidence>